<sequence>MSLLSWPDSDRHSFTPATRCQETSLSGLDGLLKTAEETLRRVSGSCSSRKHADMAQEEPAIGAENGASAPFEPFEVRSDFEAVGGLERTDNATSKGTPLQSAVALQPTVHPCASRSATSRPSADGSATQLLFSWNDRDTRRIPSVVRDCGFPSAKQPSCRRHLKPITVAALDGNAQPSCIRPDMEPRRKVTVKSSCLVRRGATAAALISRS</sequence>
<protein>
    <submittedName>
        <fullName evidence="1">Uncharacterized protein</fullName>
    </submittedName>
</protein>
<dbReference type="EMBL" id="CM023481">
    <property type="protein sequence ID" value="KAH6948617.1"/>
    <property type="molecule type" value="Genomic_DNA"/>
</dbReference>
<dbReference type="Proteomes" id="UP000821845">
    <property type="component" value="Chromosome 1"/>
</dbReference>
<evidence type="ECO:0000313" key="2">
    <source>
        <dbReference type="Proteomes" id="UP000821845"/>
    </source>
</evidence>
<accession>A0ACB7TM22</accession>
<name>A0ACB7TM22_HYAAI</name>
<proteinExistence type="predicted"/>
<keyword evidence="2" id="KW-1185">Reference proteome</keyword>
<reference evidence="1" key="1">
    <citation type="submission" date="2020-05" db="EMBL/GenBank/DDBJ databases">
        <title>Large-scale comparative analyses of tick genomes elucidate their genetic diversity and vector capacities.</title>
        <authorList>
            <person name="Jia N."/>
            <person name="Wang J."/>
            <person name="Shi W."/>
            <person name="Du L."/>
            <person name="Sun Y."/>
            <person name="Zhan W."/>
            <person name="Jiang J."/>
            <person name="Wang Q."/>
            <person name="Zhang B."/>
            <person name="Ji P."/>
            <person name="Sakyi L.B."/>
            <person name="Cui X."/>
            <person name="Yuan T."/>
            <person name="Jiang B."/>
            <person name="Yang W."/>
            <person name="Lam T.T.-Y."/>
            <person name="Chang Q."/>
            <person name="Ding S."/>
            <person name="Wang X."/>
            <person name="Zhu J."/>
            <person name="Ruan X."/>
            <person name="Zhao L."/>
            <person name="Wei J."/>
            <person name="Que T."/>
            <person name="Du C."/>
            <person name="Cheng J."/>
            <person name="Dai P."/>
            <person name="Han X."/>
            <person name="Huang E."/>
            <person name="Gao Y."/>
            <person name="Liu J."/>
            <person name="Shao H."/>
            <person name="Ye R."/>
            <person name="Li L."/>
            <person name="Wei W."/>
            <person name="Wang X."/>
            <person name="Wang C."/>
            <person name="Yang T."/>
            <person name="Huo Q."/>
            <person name="Li W."/>
            <person name="Guo W."/>
            <person name="Chen H."/>
            <person name="Zhou L."/>
            <person name="Ni X."/>
            <person name="Tian J."/>
            <person name="Zhou Y."/>
            <person name="Sheng Y."/>
            <person name="Liu T."/>
            <person name="Pan Y."/>
            <person name="Xia L."/>
            <person name="Li J."/>
            <person name="Zhao F."/>
            <person name="Cao W."/>
        </authorList>
    </citation>
    <scope>NUCLEOTIDE SEQUENCE</scope>
    <source>
        <strain evidence="1">Hyas-2018</strain>
    </source>
</reference>
<gene>
    <name evidence="1" type="ORF">HPB50_025390</name>
</gene>
<organism evidence="1 2">
    <name type="scientific">Hyalomma asiaticum</name>
    <name type="common">Tick</name>
    <dbReference type="NCBI Taxonomy" id="266040"/>
    <lineage>
        <taxon>Eukaryota</taxon>
        <taxon>Metazoa</taxon>
        <taxon>Ecdysozoa</taxon>
        <taxon>Arthropoda</taxon>
        <taxon>Chelicerata</taxon>
        <taxon>Arachnida</taxon>
        <taxon>Acari</taxon>
        <taxon>Parasitiformes</taxon>
        <taxon>Ixodida</taxon>
        <taxon>Ixodoidea</taxon>
        <taxon>Ixodidae</taxon>
        <taxon>Hyalomminae</taxon>
        <taxon>Hyalomma</taxon>
    </lineage>
</organism>
<comment type="caution">
    <text evidence="1">The sequence shown here is derived from an EMBL/GenBank/DDBJ whole genome shotgun (WGS) entry which is preliminary data.</text>
</comment>
<evidence type="ECO:0000313" key="1">
    <source>
        <dbReference type="EMBL" id="KAH6948617.1"/>
    </source>
</evidence>